<dbReference type="InterPro" id="IPR025736">
    <property type="entry name" value="PucR_C-HTH_dom"/>
</dbReference>
<feature type="domain" description="PucR C-terminal helix-turn-helix" evidence="2">
    <location>
        <begin position="354"/>
        <end position="407"/>
    </location>
</feature>
<feature type="region of interest" description="Disordered" evidence="1">
    <location>
        <begin position="298"/>
        <end position="331"/>
    </location>
</feature>
<dbReference type="Pfam" id="PF13556">
    <property type="entry name" value="HTH_30"/>
    <property type="match status" value="1"/>
</dbReference>
<dbReference type="EMBL" id="JAHHQF010000061">
    <property type="protein sequence ID" value="MBT9282641.1"/>
    <property type="molecule type" value="Genomic_DNA"/>
</dbReference>
<accession>A0A947D209</accession>
<feature type="region of interest" description="Disordered" evidence="1">
    <location>
        <begin position="1"/>
        <end position="47"/>
    </location>
</feature>
<dbReference type="SUPFAM" id="SSF46689">
    <property type="entry name" value="Homeodomain-like"/>
    <property type="match status" value="1"/>
</dbReference>
<sequence length="434" mass="46146">MRTPTRGARSAGRFAESLPPSARRFASPRRNPAAPAKSPSATAASAQKTVRPFVVPRLNIPPLACLVHHPVFIVAWGAGPLRDSDHELLHDAVFTRPDAAAPARLTADRPAGAGDGASSFRPSGAGRTPDRPPRWAAVIRLPDPGNAPGSADPFGRLAEVAEAYGLPGRWTVLSPREGRFVFSAPWLAGAGEAGEALRGLVDAWTQEAHLRVSVAFDGPVPSGGPAGTKAAFAAEASDASQGTSASGSRHAAGDPFAFGAGEAEAVPWLRAAARLVAPGTADPWLRKLPDLLIPGIGPAPGAAPNAPEERRLGRRGEEAPPAKARPAARSEERTALDLAAALRRRPPAGWPDELWATVRALWAEHLSVSRAARRLGLHRNTLLYRIERIRQSSDLDPRRFDDAVALFFIDRLLFPDRPFSPLCSLPMAWATDRR</sequence>
<dbReference type="AlphaFoldDB" id="A0A947D209"/>
<name>A0A947D209_HYDSH</name>
<evidence type="ECO:0000313" key="3">
    <source>
        <dbReference type="EMBL" id="MBT9282641.1"/>
    </source>
</evidence>
<protein>
    <submittedName>
        <fullName evidence="3">Helix-turn-helix domain-containing protein</fullName>
    </submittedName>
</protein>
<feature type="region of interest" description="Disordered" evidence="1">
    <location>
        <begin position="106"/>
        <end position="133"/>
    </location>
</feature>
<evidence type="ECO:0000256" key="1">
    <source>
        <dbReference type="SAM" id="MobiDB-lite"/>
    </source>
</evidence>
<dbReference type="PANTHER" id="PTHR33744">
    <property type="entry name" value="CARBOHYDRATE DIACID REGULATOR"/>
    <property type="match status" value="1"/>
</dbReference>
<dbReference type="PANTHER" id="PTHR33744:SF15">
    <property type="entry name" value="CARBOHYDRATE DIACID REGULATOR"/>
    <property type="match status" value="1"/>
</dbReference>
<evidence type="ECO:0000259" key="2">
    <source>
        <dbReference type="Pfam" id="PF13556"/>
    </source>
</evidence>
<comment type="caution">
    <text evidence="3">The sequence shown here is derived from an EMBL/GenBank/DDBJ whole genome shotgun (WGS) entry which is preliminary data.</text>
</comment>
<dbReference type="InterPro" id="IPR009057">
    <property type="entry name" value="Homeodomain-like_sf"/>
</dbReference>
<dbReference type="Gene3D" id="1.10.10.2840">
    <property type="entry name" value="PucR C-terminal helix-turn-helix domain"/>
    <property type="match status" value="1"/>
</dbReference>
<feature type="compositionally biased region" description="Low complexity" evidence="1">
    <location>
        <begin position="17"/>
        <end position="46"/>
    </location>
</feature>
<dbReference type="InterPro" id="IPR051448">
    <property type="entry name" value="CdaR-like_regulators"/>
</dbReference>
<evidence type="ECO:0000313" key="4">
    <source>
        <dbReference type="Proteomes" id="UP000748108"/>
    </source>
</evidence>
<feature type="compositionally biased region" description="Basic and acidic residues" evidence="1">
    <location>
        <begin position="307"/>
        <end position="320"/>
    </location>
</feature>
<dbReference type="Proteomes" id="UP000748108">
    <property type="component" value="Unassembled WGS sequence"/>
</dbReference>
<gene>
    <name evidence="3" type="ORF">KM312_08325</name>
</gene>
<dbReference type="InterPro" id="IPR042070">
    <property type="entry name" value="PucR_C-HTH_sf"/>
</dbReference>
<proteinExistence type="predicted"/>
<reference evidence="3" key="1">
    <citation type="journal article" date="2021" name="Microbiology">
        <title>Metagenomic Analysis of the Microbial Community in the Underground Coal Fire Area (Kemerovo Region, Russia) Revealed Predominance of Thermophilic Members of the Phyla Deinococcus-thermus, Aquificae, and Firmicutes.</title>
        <authorList>
            <person name="Kadnikov V."/>
            <person name="Mardanov A.V."/>
            <person name="Beletsky A.V."/>
            <person name="Karnachuk O.V."/>
            <person name="Ravin N.V."/>
        </authorList>
    </citation>
    <scope>NUCLEOTIDE SEQUENCE</scope>
    <source>
        <strain evidence="3">RBS10-49</strain>
    </source>
</reference>
<organism evidence="3 4">
    <name type="scientific">Hydrogenibacillus schlegelii</name>
    <name type="common">Bacillus schlegelii</name>
    <dbReference type="NCBI Taxonomy" id="1484"/>
    <lineage>
        <taxon>Bacteria</taxon>
        <taxon>Bacillati</taxon>
        <taxon>Bacillota</taxon>
        <taxon>Bacilli</taxon>
        <taxon>Bacillales</taxon>
        <taxon>Bacillales Family X. Incertae Sedis</taxon>
        <taxon>Hydrogenibacillus</taxon>
    </lineage>
</organism>